<evidence type="ECO:0000313" key="1">
    <source>
        <dbReference type="EMBL" id="CAL1409999.1"/>
    </source>
</evidence>
<evidence type="ECO:0000313" key="2">
    <source>
        <dbReference type="Proteomes" id="UP001497516"/>
    </source>
</evidence>
<protein>
    <submittedName>
        <fullName evidence="1">Uncharacterized protein</fullName>
    </submittedName>
</protein>
<proteinExistence type="predicted"/>
<sequence>MRDHGELVYKKLQVWSPTQQDQLISSSPHHEDESSPIEALRWLGCGRLHNLLDRALRGIIRRLIVTVSASNFRQSSDTNPGIPIINL</sequence>
<name>A0AAV2GH61_9ROSI</name>
<organism evidence="1 2">
    <name type="scientific">Linum trigynum</name>
    <dbReference type="NCBI Taxonomy" id="586398"/>
    <lineage>
        <taxon>Eukaryota</taxon>
        <taxon>Viridiplantae</taxon>
        <taxon>Streptophyta</taxon>
        <taxon>Embryophyta</taxon>
        <taxon>Tracheophyta</taxon>
        <taxon>Spermatophyta</taxon>
        <taxon>Magnoliopsida</taxon>
        <taxon>eudicotyledons</taxon>
        <taxon>Gunneridae</taxon>
        <taxon>Pentapetalae</taxon>
        <taxon>rosids</taxon>
        <taxon>fabids</taxon>
        <taxon>Malpighiales</taxon>
        <taxon>Linaceae</taxon>
        <taxon>Linum</taxon>
    </lineage>
</organism>
<gene>
    <name evidence="1" type="ORF">LTRI10_LOCUS49452</name>
</gene>
<dbReference type="AlphaFoldDB" id="A0AAV2GH61"/>
<keyword evidence="2" id="KW-1185">Reference proteome</keyword>
<accession>A0AAV2GH61</accession>
<reference evidence="1 2" key="1">
    <citation type="submission" date="2024-04" db="EMBL/GenBank/DDBJ databases">
        <authorList>
            <person name="Fracassetti M."/>
        </authorList>
    </citation>
    <scope>NUCLEOTIDE SEQUENCE [LARGE SCALE GENOMIC DNA]</scope>
</reference>
<dbReference type="EMBL" id="OZ034822">
    <property type="protein sequence ID" value="CAL1409999.1"/>
    <property type="molecule type" value="Genomic_DNA"/>
</dbReference>
<dbReference type="Proteomes" id="UP001497516">
    <property type="component" value="Chromosome 9"/>
</dbReference>